<evidence type="ECO:0000256" key="1">
    <source>
        <dbReference type="SAM" id="MobiDB-lite"/>
    </source>
</evidence>
<reference evidence="2" key="1">
    <citation type="journal article" date="2014" name="Nat. Commun.">
        <title>Multiple recent horizontal transfers of a large genomic region in cheese making fungi.</title>
        <authorList>
            <person name="Cheeseman K."/>
            <person name="Ropars J."/>
            <person name="Renault P."/>
            <person name="Dupont J."/>
            <person name="Gouzy J."/>
            <person name="Branca A."/>
            <person name="Abraham A.L."/>
            <person name="Ceppi M."/>
            <person name="Conseiller E."/>
            <person name="Debuchy R."/>
            <person name="Malagnac F."/>
            <person name="Goarin A."/>
            <person name="Silar P."/>
            <person name="Lacoste S."/>
            <person name="Sallet E."/>
            <person name="Bensimon A."/>
            <person name="Giraud T."/>
            <person name="Brygoo Y."/>
        </authorList>
    </citation>
    <scope>NUCLEOTIDE SEQUENCE [LARGE SCALE GENOMIC DNA]</scope>
    <source>
        <strain evidence="2">FM164</strain>
    </source>
</reference>
<feature type="region of interest" description="Disordered" evidence="1">
    <location>
        <begin position="55"/>
        <end position="173"/>
    </location>
</feature>
<dbReference type="EMBL" id="HG792023">
    <property type="protein sequence ID" value="CDM38146.1"/>
    <property type="molecule type" value="Genomic_DNA"/>
</dbReference>
<feature type="compositionally biased region" description="Basic and acidic residues" evidence="1">
    <location>
        <begin position="94"/>
        <end position="103"/>
    </location>
</feature>
<dbReference type="Proteomes" id="UP000030686">
    <property type="component" value="Unassembled WGS sequence"/>
</dbReference>
<gene>
    <name evidence="2" type="ORF">PROQFM164_S09g000062</name>
</gene>
<dbReference type="OrthoDB" id="4369962at2759"/>
<proteinExistence type="predicted"/>
<feature type="compositionally biased region" description="Low complexity" evidence="1">
    <location>
        <begin position="56"/>
        <end position="68"/>
    </location>
</feature>
<feature type="region of interest" description="Disordered" evidence="1">
    <location>
        <begin position="1"/>
        <end position="39"/>
    </location>
</feature>
<organism evidence="2 3">
    <name type="scientific">Penicillium roqueforti (strain FM164)</name>
    <dbReference type="NCBI Taxonomy" id="1365484"/>
    <lineage>
        <taxon>Eukaryota</taxon>
        <taxon>Fungi</taxon>
        <taxon>Dikarya</taxon>
        <taxon>Ascomycota</taxon>
        <taxon>Pezizomycotina</taxon>
        <taxon>Eurotiomycetes</taxon>
        <taxon>Eurotiomycetidae</taxon>
        <taxon>Eurotiales</taxon>
        <taxon>Aspergillaceae</taxon>
        <taxon>Penicillium</taxon>
    </lineage>
</organism>
<keyword evidence="3" id="KW-1185">Reference proteome</keyword>
<accession>W6QQ76</accession>
<protein>
    <submittedName>
        <fullName evidence="2">Uncharacterized protein</fullName>
    </submittedName>
</protein>
<sequence length="257" mass="28111">MQKHRRQVYHVSIAAAASGRPRIKREEDSSINPNGQPVYCQQLTTSGNLSFIVTLDPAEATPDPAEATSDPAEATPDPAELLSVQIQEGGAEDQICRKGKERAVAPSGDSDNSDAHPDDGEEHLPETPRESVKKRAAPATPVAAGKPSKRPKKSASGEEVPIPPSAEWAKPLSGPEYDASIYQTPLDWPMVYKLNDEECVLDIFERLRSVRRRVDDDYWCMRAGMIALGWWAPSNDTDAESSDDEDADSVDFLNTLV</sequence>
<dbReference type="AlphaFoldDB" id="W6QQ76"/>
<feature type="compositionally biased region" description="Basic and acidic residues" evidence="1">
    <location>
        <begin position="113"/>
        <end position="133"/>
    </location>
</feature>
<feature type="compositionally biased region" description="Polar residues" evidence="1">
    <location>
        <begin position="30"/>
        <end position="39"/>
    </location>
</feature>
<evidence type="ECO:0000313" key="2">
    <source>
        <dbReference type="EMBL" id="CDM38146.1"/>
    </source>
</evidence>
<name>W6QQ76_PENRF</name>
<evidence type="ECO:0000313" key="3">
    <source>
        <dbReference type="Proteomes" id="UP000030686"/>
    </source>
</evidence>